<evidence type="ECO:0000313" key="2">
    <source>
        <dbReference type="Proteomes" id="UP000502152"/>
    </source>
</evidence>
<sequence length="64" mass="7224">MSEQEKDELAMVVHQRDMLFAALDSLMRDTGLVTLMRPDQVVRNLCALAEYKCPSQGRQIGGEK</sequence>
<evidence type="ECO:0000313" key="1">
    <source>
        <dbReference type="EMBL" id="QIQ63955.1"/>
    </source>
</evidence>
<dbReference type="Proteomes" id="UP000502152">
    <property type="component" value="Segment"/>
</dbReference>
<gene>
    <name evidence="1" type="ORF">Epa24_00150</name>
</gene>
<dbReference type="EMBL" id="MT108730">
    <property type="protein sequence ID" value="QIQ63955.1"/>
    <property type="molecule type" value="Genomic_DNA"/>
</dbReference>
<organism evidence="1 2">
    <name type="scientific">Pseudomonas phage Epa24</name>
    <dbReference type="NCBI Taxonomy" id="2719573"/>
    <lineage>
        <taxon>Viruses</taxon>
        <taxon>Duplodnaviria</taxon>
        <taxon>Heunggongvirae</taxon>
        <taxon>Uroviricota</taxon>
        <taxon>Caudoviricetes</taxon>
        <taxon>Vandenendeviridae</taxon>
        <taxon>Nankokuvirus</taxon>
        <taxon>Nankokuvirus G1</taxon>
    </lineage>
</organism>
<accession>A0A6G9LEC6</accession>
<name>A0A6G9LEC6_9CAUD</name>
<reference evidence="1 2" key="1">
    <citation type="submission" date="2020-02" db="EMBL/GenBank/DDBJ databases">
        <title>Complete Genome Sequences of Nine Phages Lytic against Multidrug-Resistant Pseudomonas aeruginosa.</title>
        <authorList>
            <person name="Farlow J."/>
            <person name="Freyberger H.R."/>
            <person name="He Y."/>
            <person name="Ward A.M."/>
            <person name="Rutvisuttinunt W."/>
            <person name="Li T."/>
            <person name="Jacobs A.C."/>
            <person name="Nikolich M.P."/>
            <person name="Filippov A."/>
        </authorList>
    </citation>
    <scope>NUCLEOTIDE SEQUENCE [LARGE SCALE GENOMIC DNA]</scope>
</reference>
<protein>
    <submittedName>
        <fullName evidence="1">Uncharacterized protein</fullName>
    </submittedName>
</protein>
<proteinExistence type="predicted"/>